<gene>
    <name evidence="2" type="ORF">GCM10023331_06190</name>
</gene>
<protein>
    <recommendedName>
        <fullName evidence="4">Fibrobacter succinogenes major paralogous domain-containing protein</fullName>
    </recommendedName>
</protein>
<name>A0ABP9D1E6_9BACT</name>
<keyword evidence="1" id="KW-0732">Signal</keyword>
<dbReference type="RefSeq" id="WP_345369113.1">
    <property type="nucleotide sequence ID" value="NZ_BAABJX010000011.1"/>
</dbReference>
<dbReference type="EMBL" id="BAABJX010000011">
    <property type="protein sequence ID" value="GAA4824411.1"/>
    <property type="molecule type" value="Genomic_DNA"/>
</dbReference>
<evidence type="ECO:0000256" key="1">
    <source>
        <dbReference type="SAM" id="SignalP"/>
    </source>
</evidence>
<dbReference type="Proteomes" id="UP001500298">
    <property type="component" value="Unassembled WGS sequence"/>
</dbReference>
<evidence type="ECO:0000313" key="3">
    <source>
        <dbReference type="Proteomes" id="UP001500298"/>
    </source>
</evidence>
<evidence type="ECO:0008006" key="4">
    <source>
        <dbReference type="Google" id="ProtNLM"/>
    </source>
</evidence>
<feature type="chain" id="PRO_5047438546" description="Fibrobacter succinogenes major paralogous domain-containing protein" evidence="1">
    <location>
        <begin position="21"/>
        <end position="313"/>
    </location>
</feature>
<evidence type="ECO:0000313" key="2">
    <source>
        <dbReference type="EMBL" id="GAA4824411.1"/>
    </source>
</evidence>
<sequence>MKIKRKLRIISLLISSIALFQCSENKLDDDDLILRDFEQYTPNQADWSTFTNKPLDAGNTSHDPDGVFWISAEKWENSRWDGSSICDPTQMSREEFLKCLFPESGDILKGIYELYYEHQPFADPKNPTKAEVDEWHRIVINHLRALVGYTTEDRQVQKDHCLFARALWGDQRKFTTMWDEKYPGNNGSAYGPCQDSGNAHCGASFVPDAEDQAAYLPEGYDACGTPGGAEGVFSAAKSNIPWSIKICRGISQTIGAEGFWGGHTGPWFHREKFGLSFWDNDPTNNNNNAILRAKWGGKLMPSLYCNPAKADCD</sequence>
<accession>A0ABP9D1E6</accession>
<organism evidence="2 3">
    <name type="scientific">Algivirga pacifica</name>
    <dbReference type="NCBI Taxonomy" id="1162670"/>
    <lineage>
        <taxon>Bacteria</taxon>
        <taxon>Pseudomonadati</taxon>
        <taxon>Bacteroidota</taxon>
        <taxon>Cytophagia</taxon>
        <taxon>Cytophagales</taxon>
        <taxon>Flammeovirgaceae</taxon>
        <taxon>Algivirga</taxon>
    </lineage>
</organism>
<keyword evidence="3" id="KW-1185">Reference proteome</keyword>
<feature type="signal peptide" evidence="1">
    <location>
        <begin position="1"/>
        <end position="20"/>
    </location>
</feature>
<reference evidence="3" key="1">
    <citation type="journal article" date="2019" name="Int. J. Syst. Evol. Microbiol.">
        <title>The Global Catalogue of Microorganisms (GCM) 10K type strain sequencing project: providing services to taxonomists for standard genome sequencing and annotation.</title>
        <authorList>
            <consortium name="The Broad Institute Genomics Platform"/>
            <consortium name="The Broad Institute Genome Sequencing Center for Infectious Disease"/>
            <person name="Wu L."/>
            <person name="Ma J."/>
        </authorList>
    </citation>
    <scope>NUCLEOTIDE SEQUENCE [LARGE SCALE GENOMIC DNA]</scope>
    <source>
        <strain evidence="3">JCM 18326</strain>
    </source>
</reference>
<proteinExistence type="predicted"/>
<comment type="caution">
    <text evidence="2">The sequence shown here is derived from an EMBL/GenBank/DDBJ whole genome shotgun (WGS) entry which is preliminary data.</text>
</comment>